<keyword evidence="1" id="KW-1133">Transmembrane helix</keyword>
<keyword evidence="1" id="KW-0812">Transmembrane</keyword>
<keyword evidence="1" id="KW-0472">Membrane</keyword>
<dbReference type="eggNOG" id="ENOG5031HRS">
    <property type="taxonomic scope" value="Bacteria"/>
</dbReference>
<protein>
    <recommendedName>
        <fullName evidence="4">Styrene-oxide isomerase</fullName>
    </recommendedName>
</protein>
<feature type="transmembrane region" description="Helical" evidence="1">
    <location>
        <begin position="87"/>
        <end position="106"/>
    </location>
</feature>
<evidence type="ECO:0000313" key="2">
    <source>
        <dbReference type="EMBL" id="KDB52689.1"/>
    </source>
</evidence>
<proteinExistence type="predicted"/>
<dbReference type="RefSeq" id="WP_051631815.1">
    <property type="nucleotide sequence ID" value="NZ_AZRA01000045.1"/>
</dbReference>
<evidence type="ECO:0008006" key="4">
    <source>
        <dbReference type="Google" id="ProtNLM"/>
    </source>
</evidence>
<organism evidence="2 3">
    <name type="scientific">Sphaerotilus natans subsp. natans DSM 6575</name>
    <dbReference type="NCBI Taxonomy" id="1286631"/>
    <lineage>
        <taxon>Bacteria</taxon>
        <taxon>Pseudomonadati</taxon>
        <taxon>Pseudomonadota</taxon>
        <taxon>Betaproteobacteria</taxon>
        <taxon>Burkholderiales</taxon>
        <taxon>Sphaerotilaceae</taxon>
        <taxon>Sphaerotilus</taxon>
    </lineage>
</organism>
<gene>
    <name evidence="2" type="ORF">X805_17530</name>
</gene>
<dbReference type="STRING" id="34103.SAMN05421778_103188"/>
<feature type="transmembrane region" description="Helical" evidence="1">
    <location>
        <begin position="126"/>
        <end position="149"/>
    </location>
</feature>
<keyword evidence="3" id="KW-1185">Reference proteome</keyword>
<comment type="caution">
    <text evidence="2">The sequence shown here is derived from an EMBL/GenBank/DDBJ whole genome shotgun (WGS) entry which is preliminary data.</text>
</comment>
<reference evidence="2 3" key="1">
    <citation type="journal article" date="2014" name="FEMS Microbiol. Ecol.">
        <title>Sphaerotilus natans encrusted with nanoball-shaped Fe(III) oxide minerals formed by nitrate-reducing mixotrophic Fe(II) oxidation.</title>
        <authorList>
            <person name="Park S."/>
            <person name="Kim D.H."/>
            <person name="Lee J.H."/>
            <person name="Hur H.G."/>
        </authorList>
    </citation>
    <scope>NUCLEOTIDE SEQUENCE [LARGE SCALE GENOMIC DNA]</scope>
    <source>
        <strain evidence="2 3">DSM 6575</strain>
    </source>
</reference>
<dbReference type="EMBL" id="AZRA01000045">
    <property type="protein sequence ID" value="KDB52689.1"/>
    <property type="molecule type" value="Genomic_DNA"/>
</dbReference>
<accession>A0A059KNA4</accession>
<dbReference type="NCBIfam" id="NF045734">
    <property type="entry name" value="StyOxIsoStyC"/>
    <property type="match status" value="1"/>
</dbReference>
<dbReference type="AlphaFoldDB" id="A0A059KNA4"/>
<feature type="transmembrane region" description="Helical" evidence="1">
    <location>
        <begin position="12"/>
        <end position="42"/>
    </location>
</feature>
<dbReference type="Pfam" id="PF26512">
    <property type="entry name" value="SOI"/>
    <property type="match status" value="1"/>
</dbReference>
<feature type="transmembrane region" description="Helical" evidence="1">
    <location>
        <begin position="62"/>
        <end position="80"/>
    </location>
</feature>
<name>A0A059KNA4_9BURK</name>
<evidence type="ECO:0000313" key="3">
    <source>
        <dbReference type="Proteomes" id="UP000026714"/>
    </source>
</evidence>
<dbReference type="InterPro" id="IPR054803">
    <property type="entry name" value="StyOxIsoStyC"/>
</dbReference>
<dbReference type="InterPro" id="IPR058965">
    <property type="entry name" value="SOI/HabA-like"/>
</dbReference>
<dbReference type="Proteomes" id="UP000026714">
    <property type="component" value="Unassembled WGS sequence"/>
</dbReference>
<evidence type="ECO:0000256" key="1">
    <source>
        <dbReference type="SAM" id="Phobius"/>
    </source>
</evidence>
<sequence length="175" mass="18565">MINELQRKWFGHGVLMILATLVGGLGYWIFLLGGFEIVPGYILEISLPGTADGWRRAHTGPAMNGLMVIAVAAVLPVLGFSPNKGRWLGWLVVADGWANVVFYFFGNLAVNRGLSFGPNVFGESSVYAVIALAPAYLFGVIAMGVLAIIGWQGVRSTSGDHAPSSSSTAPLRSAQ</sequence>